<dbReference type="EMBL" id="UINC01117362">
    <property type="protein sequence ID" value="SVC89738.1"/>
    <property type="molecule type" value="Genomic_DNA"/>
</dbReference>
<dbReference type="Gene3D" id="3.40.30.10">
    <property type="entry name" value="Glutaredoxin"/>
    <property type="match status" value="1"/>
</dbReference>
<sequence length="52" mass="5986">MELDEGEMIGMKFGIIGLSETILINKEEKIIYKHLGPLTKKVINNEIRPFLQ</sequence>
<name>A0A382QY13_9ZZZZ</name>
<dbReference type="SUPFAM" id="SSF52833">
    <property type="entry name" value="Thioredoxin-like"/>
    <property type="match status" value="1"/>
</dbReference>
<proteinExistence type="predicted"/>
<dbReference type="AlphaFoldDB" id="A0A382QY13"/>
<protein>
    <submittedName>
        <fullName evidence="1">Uncharacterized protein</fullName>
    </submittedName>
</protein>
<dbReference type="InterPro" id="IPR036249">
    <property type="entry name" value="Thioredoxin-like_sf"/>
</dbReference>
<gene>
    <name evidence="1" type="ORF">METZ01_LOCUS342592</name>
</gene>
<reference evidence="1" key="1">
    <citation type="submission" date="2018-05" db="EMBL/GenBank/DDBJ databases">
        <authorList>
            <person name="Lanie J.A."/>
            <person name="Ng W.-L."/>
            <person name="Kazmierczak K.M."/>
            <person name="Andrzejewski T.M."/>
            <person name="Davidsen T.M."/>
            <person name="Wayne K.J."/>
            <person name="Tettelin H."/>
            <person name="Glass J.I."/>
            <person name="Rusch D."/>
            <person name="Podicherti R."/>
            <person name="Tsui H.-C.T."/>
            <person name="Winkler M.E."/>
        </authorList>
    </citation>
    <scope>NUCLEOTIDE SEQUENCE</scope>
</reference>
<accession>A0A382QY13</accession>
<evidence type="ECO:0000313" key="1">
    <source>
        <dbReference type="EMBL" id="SVC89738.1"/>
    </source>
</evidence>
<organism evidence="1">
    <name type="scientific">marine metagenome</name>
    <dbReference type="NCBI Taxonomy" id="408172"/>
    <lineage>
        <taxon>unclassified sequences</taxon>
        <taxon>metagenomes</taxon>
        <taxon>ecological metagenomes</taxon>
    </lineage>
</organism>